<dbReference type="GO" id="GO:0043546">
    <property type="term" value="F:molybdopterin cofactor binding"/>
    <property type="evidence" value="ECO:0007669"/>
    <property type="project" value="TreeGrafter"/>
</dbReference>
<feature type="transmembrane region" description="Helical" evidence="1">
    <location>
        <begin position="158"/>
        <end position="177"/>
    </location>
</feature>
<protein>
    <submittedName>
        <fullName evidence="3">DMSO/TMAO reductase YedYZ molybdopterin-dependent catalytic subunit</fullName>
    </submittedName>
</protein>
<dbReference type="AlphaFoldDB" id="A0A561STD5"/>
<dbReference type="GO" id="GO:0020037">
    <property type="term" value="F:heme binding"/>
    <property type="evidence" value="ECO:0007669"/>
    <property type="project" value="TreeGrafter"/>
</dbReference>
<dbReference type="InterPro" id="IPR008335">
    <property type="entry name" value="Mopterin_OxRdtase_euk"/>
</dbReference>
<keyword evidence="4" id="KW-1185">Reference proteome</keyword>
<dbReference type="InterPro" id="IPR000572">
    <property type="entry name" value="OxRdtase_Mopterin-bd_dom"/>
</dbReference>
<evidence type="ECO:0000256" key="1">
    <source>
        <dbReference type="SAM" id="Phobius"/>
    </source>
</evidence>
<feature type="transmembrane region" description="Helical" evidence="1">
    <location>
        <begin position="128"/>
        <end position="146"/>
    </location>
</feature>
<dbReference type="Pfam" id="PF00174">
    <property type="entry name" value="Oxidored_molyb"/>
    <property type="match status" value="1"/>
</dbReference>
<feature type="transmembrane region" description="Helical" evidence="1">
    <location>
        <begin position="102"/>
        <end position="121"/>
    </location>
</feature>
<accession>A0A561STD5</accession>
<dbReference type="SUPFAM" id="SSF81296">
    <property type="entry name" value="E set domains"/>
    <property type="match status" value="1"/>
</dbReference>
<feature type="domain" description="Oxidoreductase molybdopterin-binding" evidence="2">
    <location>
        <begin position="275"/>
        <end position="428"/>
    </location>
</feature>
<dbReference type="EMBL" id="VIWU01000001">
    <property type="protein sequence ID" value="TWF78109.1"/>
    <property type="molecule type" value="Genomic_DNA"/>
</dbReference>
<dbReference type="PANTHER" id="PTHR19372:SF7">
    <property type="entry name" value="SULFITE OXIDASE, MITOCHONDRIAL"/>
    <property type="match status" value="1"/>
</dbReference>
<dbReference type="GO" id="GO:0006790">
    <property type="term" value="P:sulfur compound metabolic process"/>
    <property type="evidence" value="ECO:0007669"/>
    <property type="project" value="TreeGrafter"/>
</dbReference>
<dbReference type="GO" id="GO:0008482">
    <property type="term" value="F:sulfite oxidase activity"/>
    <property type="evidence" value="ECO:0007669"/>
    <property type="project" value="TreeGrafter"/>
</dbReference>
<evidence type="ECO:0000313" key="3">
    <source>
        <dbReference type="EMBL" id="TWF78109.1"/>
    </source>
</evidence>
<dbReference type="Gene3D" id="3.90.420.10">
    <property type="entry name" value="Oxidoreductase, molybdopterin-binding domain"/>
    <property type="match status" value="1"/>
</dbReference>
<dbReference type="InterPro" id="IPR036374">
    <property type="entry name" value="OxRdtase_Mopterin-bd_sf"/>
</dbReference>
<dbReference type="InterPro" id="IPR014756">
    <property type="entry name" value="Ig_E-set"/>
</dbReference>
<reference evidence="3 4" key="1">
    <citation type="submission" date="2019-06" db="EMBL/GenBank/DDBJ databases">
        <title>Sequencing the genomes of 1000 actinobacteria strains.</title>
        <authorList>
            <person name="Klenk H.-P."/>
        </authorList>
    </citation>
    <scope>NUCLEOTIDE SEQUENCE [LARGE SCALE GENOMIC DNA]</scope>
    <source>
        <strain evidence="3 4">DSM 45671</strain>
    </source>
</reference>
<sequence>MPRRPRIVTSVAVGRGQTCPVSITEAPDRAGEPAAPTIPRGWAALVGVLAVAAAVAAGQLVAGLLSPASSPYLAVGDAVVRLSPHWLVEFAKAAFGTADKPVLLAGMAVVIAGLAALAGIASRRHPGPGIAVVVALGVLGLGAVMFEPSFSPLDMLAPTVSLVVGVAVLRWLHGLALAAADRPGEAVRPADVSRRALLVRSAAAVGVASFAGGAVGSWLGRGAGDLRGPVTARIAAARLTERAPAIPASAAFPEAGTPTFLTPNADFYRIDTALRVPALAAEDWSLRIHGMVDAERTLTFDDLLSRPLVERPVTLTCVSNPVGGDLISTATFTGVDLRDLLLEVGVRPGADQAFSTSVDGWYTGTPVDVLLEPGRGAMLAIGMNGEALPLEHGFPVRMVVPGLYGFVSATKWVTGLELTTFAAKDGFWLQRGWAQRAPIKTQSRIDSPRGFAELPAGRVTVAGIAWSQPTGIARVEVSMDGGPWQDAELATEVSGDTWRMWRAEFDVAPGGHSVRSRATAADGVVQTATEADPVPDGATGWPDVAFSVR</sequence>
<comment type="caution">
    <text evidence="3">The sequence shown here is derived from an EMBL/GenBank/DDBJ whole genome shotgun (WGS) entry which is preliminary data.</text>
</comment>
<evidence type="ECO:0000313" key="4">
    <source>
        <dbReference type="Proteomes" id="UP000321261"/>
    </source>
</evidence>
<dbReference type="SUPFAM" id="SSF56524">
    <property type="entry name" value="Oxidoreductase molybdopterin-binding domain"/>
    <property type="match status" value="1"/>
</dbReference>
<keyword evidence="1" id="KW-1133">Transmembrane helix</keyword>
<feature type="transmembrane region" description="Helical" evidence="1">
    <location>
        <begin position="42"/>
        <end position="65"/>
    </location>
</feature>
<evidence type="ECO:0000259" key="2">
    <source>
        <dbReference type="Pfam" id="PF00174"/>
    </source>
</evidence>
<keyword evidence="1" id="KW-0812">Transmembrane</keyword>
<keyword evidence="1" id="KW-0472">Membrane</keyword>
<gene>
    <name evidence="3" type="ORF">FHX44_114028</name>
</gene>
<feature type="transmembrane region" description="Helical" evidence="1">
    <location>
        <begin position="197"/>
        <end position="219"/>
    </location>
</feature>
<dbReference type="PANTHER" id="PTHR19372">
    <property type="entry name" value="SULFITE REDUCTASE"/>
    <property type="match status" value="1"/>
</dbReference>
<proteinExistence type="predicted"/>
<dbReference type="PRINTS" id="PR00407">
    <property type="entry name" value="EUMOPTERIN"/>
</dbReference>
<dbReference type="Gene3D" id="2.60.40.650">
    <property type="match status" value="1"/>
</dbReference>
<name>A0A561STD5_9PSEU</name>
<organism evidence="3 4">
    <name type="scientific">Pseudonocardia hierapolitana</name>
    <dbReference type="NCBI Taxonomy" id="1128676"/>
    <lineage>
        <taxon>Bacteria</taxon>
        <taxon>Bacillati</taxon>
        <taxon>Actinomycetota</taxon>
        <taxon>Actinomycetes</taxon>
        <taxon>Pseudonocardiales</taxon>
        <taxon>Pseudonocardiaceae</taxon>
        <taxon>Pseudonocardia</taxon>
    </lineage>
</organism>
<dbReference type="Proteomes" id="UP000321261">
    <property type="component" value="Unassembled WGS sequence"/>
</dbReference>